<reference evidence="10" key="1">
    <citation type="journal article" date="2016" name="Stand. Genomic Sci.">
        <title>Complete genome sequence of Methanospirillum hungatei type strain JF1.</title>
        <authorList>
            <person name="Gunsalus R.P."/>
            <person name="Cook L.E."/>
            <person name="Crable B."/>
            <person name="Rohlin L."/>
            <person name="McDonald E."/>
            <person name="Mouttaki H."/>
            <person name="Sieber J.R."/>
            <person name="Poweleit N."/>
            <person name="Zhou H."/>
            <person name="Lapidus A.L."/>
            <person name="Daligault H.E."/>
            <person name="Land M."/>
            <person name="Gilna P."/>
            <person name="Ivanova N."/>
            <person name="Kyrpides N."/>
            <person name="Culley D.E."/>
            <person name="McInerney M.J."/>
        </authorList>
    </citation>
    <scope>NUCLEOTIDE SEQUENCE [LARGE SCALE GENOMIC DNA]</scope>
    <source>
        <strain evidence="10">ATCC 27890 / DSM 864 / NBRC 100397 / JF-1</strain>
    </source>
</reference>
<dbReference type="AlphaFoldDB" id="Q2FNL1"/>
<dbReference type="GO" id="GO:0005886">
    <property type="term" value="C:plasma membrane"/>
    <property type="evidence" value="ECO:0007669"/>
    <property type="project" value="UniProtKB-SubCell"/>
</dbReference>
<proteinExistence type="inferred from homology"/>
<feature type="transmembrane region" description="Helical" evidence="8">
    <location>
        <begin position="12"/>
        <end position="35"/>
    </location>
</feature>
<evidence type="ECO:0000256" key="3">
    <source>
        <dbReference type="ARBA" id="ARBA00022448"/>
    </source>
</evidence>
<dbReference type="HOGENOM" id="CLU_017959_1_2_2"/>
<keyword evidence="5 8" id="KW-0812">Transmembrane</keyword>
<name>Q2FNL1_METHJ</name>
<evidence type="ECO:0000313" key="9">
    <source>
        <dbReference type="EMBL" id="ABD41151.1"/>
    </source>
</evidence>
<evidence type="ECO:0000256" key="4">
    <source>
        <dbReference type="ARBA" id="ARBA00022475"/>
    </source>
</evidence>
<dbReference type="InParanoid" id="Q2FNL1"/>
<dbReference type="RefSeq" id="WP_011448420.1">
    <property type="nucleotide sequence ID" value="NC_007796.1"/>
</dbReference>
<dbReference type="InterPro" id="IPR006042">
    <property type="entry name" value="Xan_ur_permease"/>
</dbReference>
<dbReference type="InterPro" id="IPR006043">
    <property type="entry name" value="NCS2"/>
</dbReference>
<gene>
    <name evidence="9" type="ordered locus">Mhun_1416</name>
</gene>
<dbReference type="PANTHER" id="PTHR42810:SF4">
    <property type="entry name" value="URIC ACID TRANSPORTER UACT"/>
    <property type="match status" value="1"/>
</dbReference>
<evidence type="ECO:0000256" key="6">
    <source>
        <dbReference type="ARBA" id="ARBA00022989"/>
    </source>
</evidence>
<feature type="transmembrane region" description="Helical" evidence="8">
    <location>
        <begin position="269"/>
        <end position="293"/>
    </location>
</feature>
<keyword evidence="6 8" id="KW-1133">Transmembrane helix</keyword>
<dbReference type="EnsemblBacteria" id="ABD41151">
    <property type="protein sequence ID" value="ABD41151"/>
    <property type="gene ID" value="Mhun_1416"/>
</dbReference>
<keyword evidence="7 8" id="KW-0472">Membrane</keyword>
<dbReference type="Pfam" id="PF00860">
    <property type="entry name" value="Xan_ur_permease"/>
    <property type="match status" value="1"/>
</dbReference>
<dbReference type="STRING" id="323259.Mhun_1416"/>
<keyword evidence="4" id="KW-1003">Cell membrane</keyword>
<feature type="transmembrane region" description="Helical" evidence="8">
    <location>
        <begin position="305"/>
        <end position="327"/>
    </location>
</feature>
<accession>Q2FNL1</accession>
<evidence type="ECO:0000313" key="10">
    <source>
        <dbReference type="Proteomes" id="UP000001941"/>
    </source>
</evidence>
<keyword evidence="10" id="KW-1185">Reference proteome</keyword>
<feature type="transmembrane region" description="Helical" evidence="8">
    <location>
        <begin position="99"/>
        <end position="117"/>
    </location>
</feature>
<dbReference type="KEGG" id="mhu:Mhun_1416"/>
<feature type="transmembrane region" description="Helical" evidence="8">
    <location>
        <begin position="129"/>
        <end position="149"/>
    </location>
</feature>
<comment type="similarity">
    <text evidence="2">Belongs to the nucleobase:cation symporter-2 (NCS2) (TC 2.A.40) family.</text>
</comment>
<feature type="transmembrane region" description="Helical" evidence="8">
    <location>
        <begin position="364"/>
        <end position="382"/>
    </location>
</feature>
<protein>
    <submittedName>
        <fullName evidence="9">Uracil-xanthine permease</fullName>
    </submittedName>
</protein>
<dbReference type="GeneID" id="3923559"/>
<evidence type="ECO:0000256" key="2">
    <source>
        <dbReference type="ARBA" id="ARBA00008821"/>
    </source>
</evidence>
<evidence type="ECO:0000256" key="1">
    <source>
        <dbReference type="ARBA" id="ARBA00004651"/>
    </source>
</evidence>
<dbReference type="NCBIfam" id="TIGR00801">
    <property type="entry name" value="ncs2"/>
    <property type="match status" value="1"/>
</dbReference>
<feature type="transmembrane region" description="Helical" evidence="8">
    <location>
        <begin position="156"/>
        <end position="176"/>
    </location>
</feature>
<feature type="transmembrane region" description="Helical" evidence="8">
    <location>
        <begin position="196"/>
        <end position="219"/>
    </location>
</feature>
<evidence type="ECO:0000256" key="7">
    <source>
        <dbReference type="ARBA" id="ARBA00023136"/>
    </source>
</evidence>
<feature type="transmembrane region" description="Helical" evidence="8">
    <location>
        <begin position="69"/>
        <end position="87"/>
    </location>
</feature>
<dbReference type="GO" id="GO:0042907">
    <property type="term" value="F:xanthine transmembrane transporter activity"/>
    <property type="evidence" value="ECO:0007669"/>
    <property type="project" value="TreeGrafter"/>
</dbReference>
<evidence type="ECO:0000256" key="8">
    <source>
        <dbReference type="SAM" id="Phobius"/>
    </source>
</evidence>
<dbReference type="OrthoDB" id="76842at2157"/>
<keyword evidence="3" id="KW-0813">Transport</keyword>
<organism evidence="9 10">
    <name type="scientific">Methanospirillum hungatei JF-1 (strain ATCC 27890 / DSM 864 / NBRC 100397 / JF-1)</name>
    <dbReference type="NCBI Taxonomy" id="323259"/>
    <lineage>
        <taxon>Archaea</taxon>
        <taxon>Methanobacteriati</taxon>
        <taxon>Methanobacteriota</taxon>
        <taxon>Stenosarchaea group</taxon>
        <taxon>Methanomicrobia</taxon>
        <taxon>Methanomicrobiales</taxon>
        <taxon>Methanospirillaceae</taxon>
        <taxon>Methanospirillum</taxon>
    </lineage>
</organism>
<evidence type="ECO:0000256" key="5">
    <source>
        <dbReference type="ARBA" id="ARBA00022692"/>
    </source>
</evidence>
<sequence length="391" mass="40940">MCLFGATILVPILLGIDPATTLLFNGIGTLIFLVICQWKVPAYLGSSFVYIAPSLMIIGSYGYGAALTGYIASGVFFLIVALIIYRAGSGWVRLIFPDVVMGSVVTIIGLGLAPTAARYAGLAGDNPDLHYVAISLFTLLFTIICMTLFRGVLKILPILSGIVAGTTLAALTGSFSLEPILNAPWFSIPTLYFPVWSAHAIIIIIPASFVTLVELFGHVQVTGTIIGKDLFKEPGLPRMLIGKGVSSILSGFFGATPNTTYSENIGVLAITRVFSTAIFGGAAVLAILFSFCGKVSVAIRCIPEPVIGGVSLILFGVIAAQGIQMLLNAGIDLSHGRNMVLVSVILIIGVSGTMIDLGPANLEGMSLATLVGVVLNLIFLIADKIGFHGDT</sequence>
<dbReference type="EMBL" id="CP000254">
    <property type="protein sequence ID" value="ABD41151.1"/>
    <property type="molecule type" value="Genomic_DNA"/>
</dbReference>
<dbReference type="eggNOG" id="arCOG02805">
    <property type="taxonomic scope" value="Archaea"/>
</dbReference>
<dbReference type="PROSITE" id="PS01116">
    <property type="entry name" value="XANTH_URACIL_PERMASE"/>
    <property type="match status" value="1"/>
</dbReference>
<comment type="subcellular location">
    <subcellularLocation>
        <location evidence="1">Cell membrane</location>
        <topology evidence="1">Multi-pass membrane protein</topology>
    </subcellularLocation>
</comment>
<feature type="transmembrane region" description="Helical" evidence="8">
    <location>
        <begin position="42"/>
        <end position="63"/>
    </location>
</feature>
<dbReference type="Proteomes" id="UP000001941">
    <property type="component" value="Chromosome"/>
</dbReference>
<feature type="transmembrane region" description="Helical" evidence="8">
    <location>
        <begin position="339"/>
        <end position="357"/>
    </location>
</feature>
<dbReference type="PANTHER" id="PTHR42810">
    <property type="entry name" value="PURINE PERMEASE C1399.01C-RELATED"/>
    <property type="match status" value="1"/>
</dbReference>